<evidence type="ECO:0000313" key="4">
    <source>
        <dbReference type="Proteomes" id="UP000494135"/>
    </source>
</evidence>
<accession>A0A1X1PKI0</accession>
<dbReference type="OrthoDB" id="9785398at2"/>
<dbReference type="SUPFAM" id="SSF51621">
    <property type="entry name" value="Phosphoenolpyruvate/pyruvate domain"/>
    <property type="match status" value="1"/>
</dbReference>
<name>A0A1X1PKI0_9BURK</name>
<dbReference type="AlphaFoldDB" id="A0A1X1PKI0"/>
<dbReference type="EMBL" id="NBYX01000003">
    <property type="protein sequence ID" value="ORT87323.1"/>
    <property type="molecule type" value="Genomic_DNA"/>
</dbReference>
<evidence type="ECO:0000313" key="3">
    <source>
        <dbReference type="Proteomes" id="UP000193146"/>
    </source>
</evidence>
<dbReference type="PANTHER" id="PTHR42905:SF16">
    <property type="entry name" value="CARBOXYPHOSPHONOENOLPYRUVATE PHOSPHONOMUTASE-LIKE PROTEIN (AFU_ORTHOLOGUE AFUA_5G07230)"/>
    <property type="match status" value="1"/>
</dbReference>
<dbReference type="Proteomes" id="UP000494135">
    <property type="component" value="Unassembled WGS sequence"/>
</dbReference>
<keyword evidence="3" id="KW-1185">Reference proteome</keyword>
<evidence type="ECO:0000313" key="2">
    <source>
        <dbReference type="EMBL" id="ORT87323.1"/>
    </source>
</evidence>
<dbReference type="Pfam" id="PF13714">
    <property type="entry name" value="PEP_mutase"/>
    <property type="match status" value="1"/>
</dbReference>
<protein>
    <submittedName>
        <fullName evidence="2">PEP phosphonomutase</fullName>
    </submittedName>
</protein>
<dbReference type="InterPro" id="IPR039556">
    <property type="entry name" value="ICL/PEPM"/>
</dbReference>
<gene>
    <name evidence="2" type="ORF">B7G54_07230</name>
    <name evidence="1" type="ORF">LMG29660_05043</name>
</gene>
<evidence type="ECO:0000313" key="1">
    <source>
        <dbReference type="EMBL" id="CAB3764649.1"/>
    </source>
</evidence>
<dbReference type="PANTHER" id="PTHR42905">
    <property type="entry name" value="PHOSPHOENOLPYRUVATE CARBOXYLASE"/>
    <property type="match status" value="1"/>
</dbReference>
<reference evidence="2 3" key="1">
    <citation type="submission" date="2017-04" db="EMBL/GenBank/DDBJ databases">
        <title>Burkholderia puraquae sp. nov., a novel Burkholderia cepacia complex species from hospital setting samples.</title>
        <authorList>
            <person name="Martina P."/>
            <person name="Leguizamon M."/>
            <person name="Prieto C."/>
            <person name="Sousa S."/>
            <person name="Montanaro P."/>
            <person name="Draghi W."/>
            <person name="Staembler M."/>
            <person name="Bettiol M."/>
            <person name="Figoli C."/>
            <person name="Palau J."/>
            <person name="Alvarez F."/>
            <person name="Benetti S."/>
            <person name="Anchat E."/>
            <person name="Vescina C."/>
            <person name="Ferreras J."/>
            <person name="Lasch P."/>
            <person name="Lagares A."/>
            <person name="Zorreguieta A."/>
            <person name="Yantorno O."/>
            <person name="Bosch A."/>
        </authorList>
    </citation>
    <scope>NUCLEOTIDE SEQUENCE [LARGE SCALE GENOMIC DNA]</scope>
    <source>
        <strain evidence="2 3">CAMPA 1040</strain>
    </source>
</reference>
<dbReference type="GO" id="GO:0003824">
    <property type="term" value="F:catalytic activity"/>
    <property type="evidence" value="ECO:0007669"/>
    <property type="project" value="InterPro"/>
</dbReference>
<organism evidence="2 3">
    <name type="scientific">Burkholderia puraquae</name>
    <dbReference type="NCBI Taxonomy" id="1904757"/>
    <lineage>
        <taxon>Bacteria</taxon>
        <taxon>Pseudomonadati</taxon>
        <taxon>Pseudomonadota</taxon>
        <taxon>Betaproteobacteria</taxon>
        <taxon>Burkholderiales</taxon>
        <taxon>Burkholderiaceae</taxon>
        <taxon>Burkholderia</taxon>
        <taxon>Burkholderia cepacia complex</taxon>
    </lineage>
</organism>
<dbReference type="InterPro" id="IPR040442">
    <property type="entry name" value="Pyrv_kinase-like_dom_sf"/>
</dbReference>
<reference evidence="1 4" key="2">
    <citation type="submission" date="2020-04" db="EMBL/GenBank/DDBJ databases">
        <authorList>
            <person name="De Canck E."/>
        </authorList>
    </citation>
    <scope>NUCLEOTIDE SEQUENCE [LARGE SCALE GENOMIC DNA]</scope>
    <source>
        <strain evidence="1 4">LMG 29660</strain>
    </source>
</reference>
<dbReference type="InterPro" id="IPR015813">
    <property type="entry name" value="Pyrv/PenolPyrv_kinase-like_dom"/>
</dbReference>
<dbReference type="EMBL" id="CADIKG010000015">
    <property type="protein sequence ID" value="CAB3764649.1"/>
    <property type="molecule type" value="Genomic_DNA"/>
</dbReference>
<sequence length="270" mass="28227">MSNASTFRQLHDNSIPLRLPNVWDAGSARLVEALGASAIATTSAGFAWALGYPDGRLLPFDEVVASVPRIVRVLSVPLSVDIEHGYSDDPKTVADHVMRLVDLGIAGINIEDGPDPASLLALKIEAIKNALAKSGSDLFVNARSDVFLAGLAEKSRQAEESIARGNLYASAGADGLFLPALMQSSDIETIADATRLPLNVMALPGLADAATLGKLGVRRLSAGSGISQAVLGKAKALAQDFLNDGRSETVASNLLPYAEVQNLFAGPTNR</sequence>
<dbReference type="RefSeq" id="WP_085038485.1">
    <property type="nucleotide sequence ID" value="NZ_CADIKG010000015.1"/>
</dbReference>
<dbReference type="Gene3D" id="3.20.20.60">
    <property type="entry name" value="Phosphoenolpyruvate-binding domains"/>
    <property type="match status" value="1"/>
</dbReference>
<proteinExistence type="predicted"/>
<dbReference type="Proteomes" id="UP000193146">
    <property type="component" value="Unassembled WGS sequence"/>
</dbReference>
<dbReference type="CDD" id="cd00377">
    <property type="entry name" value="ICL_PEPM"/>
    <property type="match status" value="1"/>
</dbReference>